<dbReference type="EMBL" id="CP106735">
    <property type="protein sequence ID" value="UXX80178.1"/>
    <property type="molecule type" value="Genomic_DNA"/>
</dbReference>
<gene>
    <name evidence="2" type="ORF">N7E81_03565</name>
</gene>
<dbReference type="Pfam" id="PF00535">
    <property type="entry name" value="Glycos_transf_2"/>
    <property type="match status" value="1"/>
</dbReference>
<dbReference type="RefSeq" id="WP_263051908.1">
    <property type="nucleotide sequence ID" value="NZ_CP106735.1"/>
</dbReference>
<reference evidence="2" key="1">
    <citation type="submission" date="2022-10" db="EMBL/GenBank/DDBJ databases">
        <title>Comparative genomics and taxonomic characterization of three novel marine species of genus Reichenbachiella exhibiting antioxidant and polysaccharide degradation activities.</title>
        <authorList>
            <person name="Muhammad N."/>
            <person name="Lee Y.-J."/>
            <person name="Ko J."/>
            <person name="Kim S.-G."/>
        </authorList>
    </citation>
    <scope>NUCLEOTIDE SEQUENCE</scope>
    <source>
        <strain evidence="2">Wsw4-B4</strain>
    </source>
</reference>
<dbReference type="InterPro" id="IPR001173">
    <property type="entry name" value="Glyco_trans_2-like"/>
</dbReference>
<feature type="domain" description="Glycosyltransferase 2-like" evidence="1">
    <location>
        <begin position="10"/>
        <end position="136"/>
    </location>
</feature>
<protein>
    <submittedName>
        <fullName evidence="2">Glycosyltransferase</fullName>
        <ecNumber evidence="2">2.4.-.-</ecNumber>
    </submittedName>
</protein>
<dbReference type="PANTHER" id="PTHR22916:SF3">
    <property type="entry name" value="UDP-GLCNAC:BETAGAL BETA-1,3-N-ACETYLGLUCOSAMINYLTRANSFERASE-LIKE PROTEIN 1"/>
    <property type="match status" value="1"/>
</dbReference>
<evidence type="ECO:0000259" key="1">
    <source>
        <dbReference type="Pfam" id="PF00535"/>
    </source>
</evidence>
<dbReference type="Gene3D" id="3.40.50.720">
    <property type="entry name" value="NAD(P)-binding Rossmann-like Domain"/>
    <property type="match status" value="1"/>
</dbReference>
<accession>A0ABY6D4Y3</accession>
<keyword evidence="2" id="KW-0808">Transferase</keyword>
<dbReference type="PANTHER" id="PTHR22916">
    <property type="entry name" value="GLYCOSYLTRANSFERASE"/>
    <property type="match status" value="1"/>
</dbReference>
<dbReference type="EC" id="2.4.-.-" evidence="2"/>
<dbReference type="CDD" id="cd00761">
    <property type="entry name" value="Glyco_tranf_GTA_type"/>
    <property type="match status" value="1"/>
</dbReference>
<organism evidence="2 3">
    <name type="scientific">Reichenbachiella carrageenanivorans</name>
    <dbReference type="NCBI Taxonomy" id="2979869"/>
    <lineage>
        <taxon>Bacteria</taxon>
        <taxon>Pseudomonadati</taxon>
        <taxon>Bacteroidota</taxon>
        <taxon>Cytophagia</taxon>
        <taxon>Cytophagales</taxon>
        <taxon>Reichenbachiellaceae</taxon>
        <taxon>Reichenbachiella</taxon>
    </lineage>
</organism>
<proteinExistence type="predicted"/>
<dbReference type="Gene3D" id="3.90.550.10">
    <property type="entry name" value="Spore Coat Polysaccharide Biosynthesis Protein SpsA, Chain A"/>
    <property type="match status" value="1"/>
</dbReference>
<evidence type="ECO:0000313" key="3">
    <source>
        <dbReference type="Proteomes" id="UP001062165"/>
    </source>
</evidence>
<sequence length="339" mass="39749">MNTESQPLVSIIMATKDTEPYLPACLDSILAQTYQNWELIAVNDHSSDRTPEILETYAAKDMRVRVFHSDRPRLIPTLQEGYKHVRGTLINRMDSDDKMPADKIETLVNEWLKHGKGTVIAGGTEHFVDDGEVGDGFLRYEKWLNDVAKRSAHYEEIYKECVIPSHSWMAHKEDLDAAGAFDSEIYPEDYDLTFRFYKQGLKIAGIDKVLHHWRDRSNRISRTWEEYKDNRYFDLKVRNFYALDRDKNRPLVLWGAGRNGKDMAKLLLKEEQHLHWVCDNENKIGRDVYGVILTHFEEIPRLEYPQVMIVVASPDGQKEIRRQLEKWGKKPVKDFWFFA</sequence>
<dbReference type="Proteomes" id="UP001062165">
    <property type="component" value="Chromosome"/>
</dbReference>
<evidence type="ECO:0000313" key="2">
    <source>
        <dbReference type="EMBL" id="UXX80178.1"/>
    </source>
</evidence>
<dbReference type="SUPFAM" id="SSF53448">
    <property type="entry name" value="Nucleotide-diphospho-sugar transferases"/>
    <property type="match status" value="1"/>
</dbReference>
<keyword evidence="3" id="KW-1185">Reference proteome</keyword>
<dbReference type="GO" id="GO:0016757">
    <property type="term" value="F:glycosyltransferase activity"/>
    <property type="evidence" value="ECO:0007669"/>
    <property type="project" value="UniProtKB-KW"/>
</dbReference>
<keyword evidence="2" id="KW-0328">Glycosyltransferase</keyword>
<dbReference type="InterPro" id="IPR029044">
    <property type="entry name" value="Nucleotide-diphossugar_trans"/>
</dbReference>
<name>A0ABY6D4Y3_9BACT</name>